<organism evidence="2 3">
    <name type="scientific">Marinobacter adhaerens</name>
    <dbReference type="NCBI Taxonomy" id="1033846"/>
    <lineage>
        <taxon>Bacteria</taxon>
        <taxon>Pseudomonadati</taxon>
        <taxon>Pseudomonadota</taxon>
        <taxon>Gammaproteobacteria</taxon>
        <taxon>Pseudomonadales</taxon>
        <taxon>Marinobacteraceae</taxon>
        <taxon>Marinobacter</taxon>
    </lineage>
</organism>
<accession>A0A352IPW1</accession>
<proteinExistence type="predicted"/>
<evidence type="ECO:0000313" key="2">
    <source>
        <dbReference type="EMBL" id="HBC33494.1"/>
    </source>
</evidence>
<comment type="caution">
    <text evidence="2">The sequence shown here is derived from an EMBL/GenBank/DDBJ whole genome shotgun (WGS) entry which is preliminary data.</text>
</comment>
<protein>
    <submittedName>
        <fullName evidence="2">Uncharacterized protein</fullName>
    </submittedName>
</protein>
<sequence>VYQGCANQAPAIRDDAPLNATFNPPAIGENICNSLANKGLVSGATLDDRATEALRIL</sequence>
<evidence type="ECO:0000256" key="1">
    <source>
        <dbReference type="ARBA" id="ARBA00022801"/>
    </source>
</evidence>
<evidence type="ECO:0000313" key="3">
    <source>
        <dbReference type="Proteomes" id="UP000263489"/>
    </source>
</evidence>
<gene>
    <name evidence="2" type="ORF">DC045_04040</name>
</gene>
<dbReference type="EMBL" id="DNNA01000064">
    <property type="protein sequence ID" value="HBC33494.1"/>
    <property type="molecule type" value="Genomic_DNA"/>
</dbReference>
<dbReference type="Pfam" id="PF10605">
    <property type="entry name" value="3HBOH"/>
    <property type="match status" value="1"/>
</dbReference>
<name>A0A352IPW1_9GAMM</name>
<reference evidence="2 3" key="1">
    <citation type="journal article" date="2018" name="Nat. Biotechnol.">
        <title>A standardized bacterial taxonomy based on genome phylogeny substantially revises the tree of life.</title>
        <authorList>
            <person name="Parks D.H."/>
            <person name="Chuvochina M."/>
            <person name="Waite D.W."/>
            <person name="Rinke C."/>
            <person name="Skarshewski A."/>
            <person name="Chaumeil P.A."/>
            <person name="Hugenholtz P."/>
        </authorList>
    </citation>
    <scope>NUCLEOTIDE SEQUENCE [LARGE SCALE GENOMIC DNA]</scope>
    <source>
        <strain evidence="2">UBA9380</strain>
    </source>
</reference>
<dbReference type="GO" id="GO:0047989">
    <property type="term" value="F:hydroxybutyrate-dimer hydrolase activity"/>
    <property type="evidence" value="ECO:0007669"/>
    <property type="project" value="InterPro"/>
</dbReference>
<dbReference type="InterPro" id="IPR016582">
    <property type="entry name" value="OHBut_olig_hydro_put"/>
</dbReference>
<keyword evidence="1" id="KW-0378">Hydrolase</keyword>
<dbReference type="GO" id="GO:0005615">
    <property type="term" value="C:extracellular space"/>
    <property type="evidence" value="ECO:0007669"/>
    <property type="project" value="InterPro"/>
</dbReference>
<feature type="non-terminal residue" evidence="2">
    <location>
        <position position="57"/>
    </location>
</feature>
<dbReference type="AlphaFoldDB" id="A0A352IPW1"/>
<dbReference type="GO" id="GO:0019605">
    <property type="term" value="P:butyrate metabolic process"/>
    <property type="evidence" value="ECO:0007669"/>
    <property type="project" value="InterPro"/>
</dbReference>
<dbReference type="Proteomes" id="UP000263489">
    <property type="component" value="Unassembled WGS sequence"/>
</dbReference>
<feature type="non-terminal residue" evidence="2">
    <location>
        <position position="1"/>
    </location>
</feature>